<accession>A0AAD5MC41</accession>
<keyword evidence="3" id="KW-1185">Reference proteome</keyword>
<dbReference type="Proteomes" id="UP001209570">
    <property type="component" value="Unassembled WGS sequence"/>
</dbReference>
<proteinExistence type="predicted"/>
<dbReference type="EMBL" id="JAKCXM010000001">
    <property type="protein sequence ID" value="KAJ0410208.1"/>
    <property type="molecule type" value="Genomic_DNA"/>
</dbReference>
<protein>
    <submittedName>
        <fullName evidence="2">Uncharacterized protein</fullName>
    </submittedName>
</protein>
<reference evidence="2" key="1">
    <citation type="submission" date="2021-12" db="EMBL/GenBank/DDBJ databases">
        <title>Prjna785345.</title>
        <authorList>
            <person name="Rujirawat T."/>
            <person name="Krajaejun T."/>
        </authorList>
    </citation>
    <scope>NUCLEOTIDE SEQUENCE</scope>
    <source>
        <strain evidence="2">Pi057C3</strain>
    </source>
</reference>
<feature type="region of interest" description="Disordered" evidence="1">
    <location>
        <begin position="117"/>
        <end position="188"/>
    </location>
</feature>
<sequence>MDVPTWHPANQDGDSARLAQARAEANAKRTEFKVMPGSSPDVSTEAGRVLMSELGHNSSAALEGRGFFDSSDRLYLLEQKRLDEERATQQQAETQAELEKFRSTALKVQAQRNQSTLLAATESLPPRATSNRVETEPVKIVSVKPKRRSASEAAVSVKPKPKRRRAVPSLPLADASAAPSEKKPAVVSAAKARLIAYSSSSDSDSASDDDRQTEE</sequence>
<name>A0AAD5MC41_PYTIN</name>
<evidence type="ECO:0000313" key="3">
    <source>
        <dbReference type="Proteomes" id="UP001209570"/>
    </source>
</evidence>
<feature type="compositionally biased region" description="Low complexity" evidence="1">
    <location>
        <begin position="167"/>
        <end position="179"/>
    </location>
</feature>
<comment type="caution">
    <text evidence="2">The sequence shown here is derived from an EMBL/GenBank/DDBJ whole genome shotgun (WGS) entry which is preliminary data.</text>
</comment>
<evidence type="ECO:0000256" key="1">
    <source>
        <dbReference type="SAM" id="MobiDB-lite"/>
    </source>
</evidence>
<evidence type="ECO:0000313" key="2">
    <source>
        <dbReference type="EMBL" id="KAJ0410208.1"/>
    </source>
</evidence>
<gene>
    <name evidence="2" type="ORF">P43SY_002540</name>
</gene>
<dbReference type="AlphaFoldDB" id="A0AAD5MC41"/>
<organism evidence="2 3">
    <name type="scientific">Pythium insidiosum</name>
    <name type="common">Pythiosis disease agent</name>
    <dbReference type="NCBI Taxonomy" id="114742"/>
    <lineage>
        <taxon>Eukaryota</taxon>
        <taxon>Sar</taxon>
        <taxon>Stramenopiles</taxon>
        <taxon>Oomycota</taxon>
        <taxon>Peronosporomycetes</taxon>
        <taxon>Pythiales</taxon>
        <taxon>Pythiaceae</taxon>
        <taxon>Pythium</taxon>
    </lineage>
</organism>
<feature type="region of interest" description="Disordered" evidence="1">
    <location>
        <begin position="1"/>
        <end position="27"/>
    </location>
</feature>